<dbReference type="GO" id="GO:0006633">
    <property type="term" value="P:fatty acid biosynthetic process"/>
    <property type="evidence" value="ECO:0007669"/>
    <property type="project" value="InterPro"/>
</dbReference>
<protein>
    <submittedName>
        <fullName evidence="5">4'-phosphopantetheinyl transferase superfamily protein</fullName>
    </submittedName>
</protein>
<dbReference type="Pfam" id="PF01648">
    <property type="entry name" value="ACPS"/>
    <property type="match status" value="1"/>
</dbReference>
<dbReference type="EMBL" id="CP160091">
    <property type="protein sequence ID" value="XCS43589.1"/>
    <property type="molecule type" value="Genomic_DNA"/>
</dbReference>
<dbReference type="Gene3D" id="3.90.470.20">
    <property type="entry name" value="4'-phosphopantetheinyl transferase domain"/>
    <property type="match status" value="1"/>
</dbReference>
<proteinExistence type="predicted"/>
<gene>
    <name evidence="5" type="ORF">ABZU02_00210</name>
</gene>
<keyword evidence="1 5" id="KW-0808">Transferase</keyword>
<evidence type="ECO:0000256" key="2">
    <source>
        <dbReference type="ARBA" id="ARBA00022723"/>
    </source>
</evidence>
<keyword evidence="2" id="KW-0479">Metal-binding</keyword>
<organism evidence="5">
    <name type="scientific">Gardnerella piotii</name>
    <dbReference type="NCBI Taxonomy" id="2792977"/>
    <lineage>
        <taxon>Bacteria</taxon>
        <taxon>Bacillati</taxon>
        <taxon>Actinomycetota</taxon>
        <taxon>Actinomycetes</taxon>
        <taxon>Bifidobacteriales</taxon>
        <taxon>Bifidobacteriaceae</taxon>
        <taxon>Gardnerella</taxon>
    </lineage>
</organism>
<dbReference type="InterPro" id="IPR008278">
    <property type="entry name" value="4-PPantetheinyl_Trfase_dom"/>
</dbReference>
<sequence length="174" mass="19104">MIAGIGSDVVNVADFAQQMQDGNGWRSLFSTRELRQCAMRAHLKNDAEAIHIAARWAGKEAVIKAWCETMSTLGLQYPYTLDNTPWASIEILDDSHGCPSVRLSEDVNQKLLESLRAPEATNPQESASVNRVDGIYGVDGVNRPNWHVSLSHDGLVQNSSAIALAFVVLELRES</sequence>
<dbReference type="GO" id="GO:0000287">
    <property type="term" value="F:magnesium ion binding"/>
    <property type="evidence" value="ECO:0007669"/>
    <property type="project" value="InterPro"/>
</dbReference>
<keyword evidence="3" id="KW-0460">Magnesium</keyword>
<feature type="domain" description="4'-phosphopantetheinyl transferase" evidence="4">
    <location>
        <begin position="4"/>
        <end position="109"/>
    </location>
</feature>
<dbReference type="InterPro" id="IPR004568">
    <property type="entry name" value="Ppantetheine-prot_Trfase_dom"/>
</dbReference>
<evidence type="ECO:0000313" key="5">
    <source>
        <dbReference type="EMBL" id="XCS43589.1"/>
    </source>
</evidence>
<dbReference type="NCBIfam" id="TIGR00556">
    <property type="entry name" value="pantethn_trn"/>
    <property type="match status" value="1"/>
</dbReference>
<evidence type="ECO:0000259" key="4">
    <source>
        <dbReference type="Pfam" id="PF01648"/>
    </source>
</evidence>
<dbReference type="SUPFAM" id="SSF56214">
    <property type="entry name" value="4'-phosphopantetheinyl transferase"/>
    <property type="match status" value="1"/>
</dbReference>
<dbReference type="InterPro" id="IPR037143">
    <property type="entry name" value="4-PPantetheinyl_Trfase_dom_sf"/>
</dbReference>
<evidence type="ECO:0000256" key="1">
    <source>
        <dbReference type="ARBA" id="ARBA00022679"/>
    </source>
</evidence>
<dbReference type="GO" id="GO:0008897">
    <property type="term" value="F:holo-[acyl-carrier-protein] synthase activity"/>
    <property type="evidence" value="ECO:0007669"/>
    <property type="project" value="InterPro"/>
</dbReference>
<accession>A0AAU8NP15</accession>
<dbReference type="AlphaFoldDB" id="A0AAU8NP15"/>
<name>A0AAU8NP15_9BIFI</name>
<evidence type="ECO:0000256" key="3">
    <source>
        <dbReference type="ARBA" id="ARBA00022842"/>
    </source>
</evidence>
<reference evidence="5" key="1">
    <citation type="submission" date="2024-06" db="EMBL/GenBank/DDBJ databases">
        <title>Vaginal Lactobacillus fatty acid response mechanisms reveal a metabolite-targeted strategy for bacterial vaginosis treatment.</title>
        <authorList>
            <person name="Zhu M."/>
            <person name="Blainey P.C."/>
            <person name="Bloom S.M."/>
            <person name="Kwon D.S."/>
        </authorList>
    </citation>
    <scope>NUCLEOTIDE SEQUENCE</scope>
    <source>
        <strain evidence="5">0809_588_1_1_BHK4</strain>
    </source>
</reference>